<dbReference type="InterPro" id="IPR052159">
    <property type="entry name" value="Competence_DNA_uptake"/>
</dbReference>
<dbReference type="Proteomes" id="UP000533429">
    <property type="component" value="Unassembled WGS sequence"/>
</dbReference>
<gene>
    <name evidence="1" type="ORF">HWA77_14595</name>
</gene>
<accession>A0A850QXU5</accession>
<protein>
    <submittedName>
        <fullName evidence="1">DNA internalization-related competence protein ComEC/Rec2</fullName>
    </submittedName>
</protein>
<dbReference type="EMBL" id="JABXOR010000915">
    <property type="protein sequence ID" value="NVP01440.1"/>
    <property type="molecule type" value="Genomic_DNA"/>
</dbReference>
<dbReference type="PANTHER" id="PTHR30619:SF1">
    <property type="entry name" value="RECOMBINATION PROTEIN 2"/>
    <property type="match status" value="1"/>
</dbReference>
<dbReference type="AlphaFoldDB" id="A0A850QXU5"/>
<organism evidence="1 2">
    <name type="scientific">Photobacterium damselae subsp. damselae</name>
    <name type="common">Listonella damsela</name>
    <dbReference type="NCBI Taxonomy" id="85581"/>
    <lineage>
        <taxon>Bacteria</taxon>
        <taxon>Pseudomonadati</taxon>
        <taxon>Pseudomonadota</taxon>
        <taxon>Gammaproteobacteria</taxon>
        <taxon>Vibrionales</taxon>
        <taxon>Vibrionaceae</taxon>
        <taxon>Photobacterium</taxon>
    </lineage>
</organism>
<evidence type="ECO:0000313" key="2">
    <source>
        <dbReference type="Proteomes" id="UP000533429"/>
    </source>
</evidence>
<proteinExistence type="predicted"/>
<evidence type="ECO:0000313" key="1">
    <source>
        <dbReference type="EMBL" id="NVP01440.1"/>
    </source>
</evidence>
<sequence length="170" mass="19867">RSGFSVCKQGESWLWQGLKFEVLWPPVIRDYASNPYSCVISIRESGRKLSQTQILLTGDIDDVVELLLAKAYPQLTTEVLVVPHHGSATSSTHTWLDKLQPSYALTSINLYNPWRLPSQRIKERYEQRNIVWLTTANEGQISVQFVDNQIKLQRYRQDVATEWFRWQRDK</sequence>
<dbReference type="SUPFAM" id="SSF56281">
    <property type="entry name" value="Metallo-hydrolase/oxidoreductase"/>
    <property type="match status" value="1"/>
</dbReference>
<dbReference type="PANTHER" id="PTHR30619">
    <property type="entry name" value="DNA INTERNALIZATION/COMPETENCE PROTEIN COMEC/REC2"/>
    <property type="match status" value="1"/>
</dbReference>
<dbReference type="Gene3D" id="3.60.15.10">
    <property type="entry name" value="Ribonuclease Z/Hydroxyacylglutathione hydrolase-like"/>
    <property type="match status" value="1"/>
</dbReference>
<name>A0A850QXU5_PHODD</name>
<dbReference type="InterPro" id="IPR036866">
    <property type="entry name" value="RibonucZ/Hydroxyglut_hydro"/>
</dbReference>
<reference evidence="1 2" key="1">
    <citation type="submission" date="2020-06" db="EMBL/GenBank/DDBJ databases">
        <title>Photobacterium damselae subsp. damselae comparative genomics.</title>
        <authorList>
            <person name="Osorio C.R."/>
        </authorList>
    </citation>
    <scope>NUCLEOTIDE SEQUENCE [LARGE SCALE GENOMIC DNA]</scope>
    <source>
        <strain evidence="1 2">TW250/03</strain>
    </source>
</reference>
<feature type="non-terminal residue" evidence="1">
    <location>
        <position position="1"/>
    </location>
</feature>
<comment type="caution">
    <text evidence="1">The sequence shown here is derived from an EMBL/GenBank/DDBJ whole genome shotgun (WGS) entry which is preliminary data.</text>
</comment>